<feature type="non-terminal residue" evidence="1">
    <location>
        <position position="1"/>
    </location>
</feature>
<evidence type="ECO:0000313" key="2">
    <source>
        <dbReference type="Proteomes" id="UP001159427"/>
    </source>
</evidence>
<accession>A0ABN8SMJ5</accession>
<evidence type="ECO:0000313" key="1">
    <source>
        <dbReference type="EMBL" id="CAH3192812.1"/>
    </source>
</evidence>
<dbReference type="Proteomes" id="UP001159427">
    <property type="component" value="Unassembled WGS sequence"/>
</dbReference>
<proteinExistence type="predicted"/>
<dbReference type="EMBL" id="CALNXI010003299">
    <property type="protein sequence ID" value="CAH3192812.1"/>
    <property type="molecule type" value="Genomic_DNA"/>
</dbReference>
<comment type="caution">
    <text evidence="1">The sequence shown here is derived from an EMBL/GenBank/DDBJ whole genome shotgun (WGS) entry which is preliminary data.</text>
</comment>
<gene>
    <name evidence="1" type="ORF">PEVE_00024579</name>
</gene>
<protein>
    <submittedName>
        <fullName evidence="1">Uncharacterized protein</fullName>
    </submittedName>
</protein>
<name>A0ABN8SMJ5_9CNID</name>
<organism evidence="1 2">
    <name type="scientific">Porites evermanni</name>
    <dbReference type="NCBI Taxonomy" id="104178"/>
    <lineage>
        <taxon>Eukaryota</taxon>
        <taxon>Metazoa</taxon>
        <taxon>Cnidaria</taxon>
        <taxon>Anthozoa</taxon>
        <taxon>Hexacorallia</taxon>
        <taxon>Scleractinia</taxon>
        <taxon>Fungiina</taxon>
        <taxon>Poritidae</taxon>
        <taxon>Porites</taxon>
    </lineage>
</organism>
<keyword evidence="2" id="KW-1185">Reference proteome</keyword>
<sequence>GSYPTFWSVARYRGLKGKIVNGEPTVTVRLNAAQKLQRNKQAGGGAYIPATIQFEGPCHASSKKAVHDRVHTSLAECENGGLMIIDIEN</sequence>
<reference evidence="1 2" key="1">
    <citation type="submission" date="2022-05" db="EMBL/GenBank/DDBJ databases">
        <authorList>
            <consortium name="Genoscope - CEA"/>
            <person name="William W."/>
        </authorList>
    </citation>
    <scope>NUCLEOTIDE SEQUENCE [LARGE SCALE GENOMIC DNA]</scope>
</reference>